<dbReference type="AlphaFoldDB" id="A0A3M0KB09"/>
<dbReference type="OrthoDB" id="6773263at2759"/>
<dbReference type="InterPro" id="IPR043128">
    <property type="entry name" value="Rev_trsase/Diguanyl_cyclase"/>
</dbReference>
<evidence type="ECO:0000256" key="5">
    <source>
        <dbReference type="ARBA" id="ARBA00022722"/>
    </source>
</evidence>
<dbReference type="Pfam" id="PF00078">
    <property type="entry name" value="RVT_1"/>
    <property type="match status" value="1"/>
</dbReference>
<evidence type="ECO:0000313" key="10">
    <source>
        <dbReference type="EMBL" id="RMC09741.1"/>
    </source>
</evidence>
<evidence type="ECO:0000256" key="1">
    <source>
        <dbReference type="ARBA" id="ARBA00010879"/>
    </source>
</evidence>
<dbReference type="PANTHER" id="PTHR41694:SF3">
    <property type="entry name" value="RNA-DIRECTED DNA POLYMERASE-RELATED"/>
    <property type="match status" value="1"/>
</dbReference>
<gene>
    <name evidence="10" type="ORF">DUI87_13528</name>
</gene>
<evidence type="ECO:0000259" key="9">
    <source>
        <dbReference type="PROSITE" id="PS50878"/>
    </source>
</evidence>
<dbReference type="EMBL" id="QRBI01000113">
    <property type="protein sequence ID" value="RMC09741.1"/>
    <property type="molecule type" value="Genomic_DNA"/>
</dbReference>
<dbReference type="STRING" id="333673.A0A3M0KB09"/>
<feature type="domain" description="Reverse transcriptase" evidence="9">
    <location>
        <begin position="1"/>
        <end position="50"/>
    </location>
</feature>
<organism evidence="10 11">
    <name type="scientific">Hirundo rustica rustica</name>
    <dbReference type="NCBI Taxonomy" id="333673"/>
    <lineage>
        <taxon>Eukaryota</taxon>
        <taxon>Metazoa</taxon>
        <taxon>Chordata</taxon>
        <taxon>Craniata</taxon>
        <taxon>Vertebrata</taxon>
        <taxon>Euteleostomi</taxon>
        <taxon>Archelosauria</taxon>
        <taxon>Archosauria</taxon>
        <taxon>Dinosauria</taxon>
        <taxon>Saurischia</taxon>
        <taxon>Theropoda</taxon>
        <taxon>Coelurosauria</taxon>
        <taxon>Aves</taxon>
        <taxon>Neognathae</taxon>
        <taxon>Neoaves</taxon>
        <taxon>Telluraves</taxon>
        <taxon>Australaves</taxon>
        <taxon>Passeriformes</taxon>
        <taxon>Sylvioidea</taxon>
        <taxon>Hirundinidae</taxon>
        <taxon>Hirundo</taxon>
    </lineage>
</organism>
<evidence type="ECO:0000256" key="3">
    <source>
        <dbReference type="ARBA" id="ARBA00022679"/>
    </source>
</evidence>
<keyword evidence="3" id="KW-0808">Transferase</keyword>
<dbReference type="GO" id="GO:0035613">
    <property type="term" value="F:RNA stem-loop binding"/>
    <property type="evidence" value="ECO:0007669"/>
    <property type="project" value="TreeGrafter"/>
</dbReference>
<keyword evidence="8" id="KW-0695">RNA-directed DNA polymerase</keyword>
<dbReference type="SUPFAM" id="SSF56672">
    <property type="entry name" value="DNA/RNA polymerases"/>
    <property type="match status" value="1"/>
</dbReference>
<dbReference type="PROSITE" id="PS50878">
    <property type="entry name" value="RT_POL"/>
    <property type="match status" value="1"/>
</dbReference>
<dbReference type="GO" id="GO:0003964">
    <property type="term" value="F:RNA-directed DNA polymerase activity"/>
    <property type="evidence" value="ECO:0007669"/>
    <property type="project" value="UniProtKB-KW"/>
</dbReference>
<comment type="similarity">
    <text evidence="1">Belongs to the beta type-B retroviral polymerase family. HERV class-II K(HML-2) pol subfamily.</text>
</comment>
<evidence type="ECO:0000256" key="7">
    <source>
        <dbReference type="ARBA" id="ARBA00022801"/>
    </source>
</evidence>
<keyword evidence="11" id="KW-1185">Reference proteome</keyword>
<dbReference type="Proteomes" id="UP000269221">
    <property type="component" value="Unassembled WGS sequence"/>
</dbReference>
<comment type="caution">
    <text evidence="10">The sequence shown here is derived from an EMBL/GenBank/DDBJ whole genome shotgun (WGS) entry which is preliminary data.</text>
</comment>
<evidence type="ECO:0000256" key="2">
    <source>
        <dbReference type="ARBA" id="ARBA00012180"/>
    </source>
</evidence>
<accession>A0A3M0KB09</accession>
<evidence type="ECO:0000256" key="6">
    <source>
        <dbReference type="ARBA" id="ARBA00022759"/>
    </source>
</evidence>
<keyword evidence="6" id="KW-0255">Endonuclease</keyword>
<keyword evidence="7" id="KW-0378">Hydrolase</keyword>
<evidence type="ECO:0000313" key="11">
    <source>
        <dbReference type="Proteomes" id="UP000269221"/>
    </source>
</evidence>
<dbReference type="EC" id="3.1.26.4" evidence="2"/>
<keyword evidence="5" id="KW-0540">Nuclease</keyword>
<dbReference type="PANTHER" id="PTHR41694">
    <property type="entry name" value="ENDOGENOUS RETROVIRUS GROUP K MEMBER POL PROTEIN"/>
    <property type="match status" value="1"/>
</dbReference>
<dbReference type="Gene3D" id="3.30.70.270">
    <property type="match status" value="1"/>
</dbReference>
<proteinExistence type="inferred from homology"/>
<sequence length="106" mass="12263">MDDILVCASEKTYLDTIVKRTTETIEEAGFEIHEDKVKYTSPCTYLGLQIHERTIVPQQLIIQDDPKTLRHLHSLCRSSNWVHPLLRTRTEDLSPPLQPSLRKRGP</sequence>
<protein>
    <recommendedName>
        <fullName evidence="2">ribonuclease H</fullName>
        <ecNumber evidence="2">3.1.26.4</ecNumber>
    </recommendedName>
</protein>
<reference evidence="10 11" key="1">
    <citation type="submission" date="2018-07" db="EMBL/GenBank/DDBJ databases">
        <title>A high quality draft genome assembly of the barn swallow (H. rustica rustica).</title>
        <authorList>
            <person name="Formenti G."/>
            <person name="Chiara M."/>
            <person name="Poveda L."/>
            <person name="Francoijs K.-J."/>
            <person name="Bonisoli-Alquati A."/>
            <person name="Canova L."/>
            <person name="Gianfranceschi L."/>
            <person name="Horner D.S."/>
            <person name="Saino N."/>
        </authorList>
    </citation>
    <scope>NUCLEOTIDE SEQUENCE [LARGE SCALE GENOMIC DNA]</scope>
    <source>
        <strain evidence="10">Chelidonia</strain>
        <tissue evidence="10">Blood</tissue>
    </source>
</reference>
<dbReference type="InterPro" id="IPR000477">
    <property type="entry name" value="RT_dom"/>
</dbReference>
<name>A0A3M0KB09_HIRRU</name>
<keyword evidence="4" id="KW-0548">Nucleotidyltransferase</keyword>
<dbReference type="GO" id="GO:0004523">
    <property type="term" value="F:RNA-DNA hybrid ribonuclease activity"/>
    <property type="evidence" value="ECO:0007669"/>
    <property type="project" value="UniProtKB-EC"/>
</dbReference>
<evidence type="ECO:0000256" key="8">
    <source>
        <dbReference type="ARBA" id="ARBA00022918"/>
    </source>
</evidence>
<dbReference type="InterPro" id="IPR043502">
    <property type="entry name" value="DNA/RNA_pol_sf"/>
</dbReference>
<evidence type="ECO:0000256" key="4">
    <source>
        <dbReference type="ARBA" id="ARBA00022695"/>
    </source>
</evidence>